<dbReference type="EMBL" id="JAZGQO010000008">
    <property type="protein sequence ID" value="KAK6180096.1"/>
    <property type="molecule type" value="Genomic_DNA"/>
</dbReference>
<evidence type="ECO:0000313" key="7">
    <source>
        <dbReference type="EMBL" id="KAK6180096.1"/>
    </source>
</evidence>
<feature type="compositionally biased region" description="Polar residues" evidence="5">
    <location>
        <begin position="83"/>
        <end position="108"/>
    </location>
</feature>
<evidence type="ECO:0000256" key="3">
    <source>
        <dbReference type="PROSITE-ProRule" id="PRU00175"/>
    </source>
</evidence>
<dbReference type="PROSITE" id="PS50089">
    <property type="entry name" value="ZF_RING_2"/>
    <property type="match status" value="1"/>
</dbReference>
<keyword evidence="1 3" id="KW-0479">Metal-binding</keyword>
<dbReference type="GO" id="GO:0008270">
    <property type="term" value="F:zinc ion binding"/>
    <property type="evidence" value="ECO:0007669"/>
    <property type="project" value="UniProtKB-KW"/>
</dbReference>
<dbReference type="InterPro" id="IPR040178">
    <property type="entry name" value="RNF220_RING"/>
</dbReference>
<dbReference type="PANTHER" id="PTHR13459:SF1">
    <property type="entry name" value="E3 UBIQUITIN-PROTEIN LIGASE RNF220 ISOFORM X1"/>
    <property type="match status" value="1"/>
</dbReference>
<dbReference type="InterPro" id="IPR013083">
    <property type="entry name" value="Znf_RING/FYVE/PHD"/>
</dbReference>
<evidence type="ECO:0000256" key="4">
    <source>
        <dbReference type="SAM" id="Coils"/>
    </source>
</evidence>
<dbReference type="Pfam" id="PF15926">
    <property type="entry name" value="RNF220"/>
    <property type="match status" value="1"/>
</dbReference>
<dbReference type="InterPro" id="IPR031824">
    <property type="entry name" value="RNF220_mid"/>
</dbReference>
<dbReference type="SUPFAM" id="SSF57850">
    <property type="entry name" value="RING/U-box"/>
    <property type="match status" value="1"/>
</dbReference>
<reference evidence="7 8" key="1">
    <citation type="submission" date="2024-01" db="EMBL/GenBank/DDBJ databases">
        <title>The genome of the rayed Mediterranean limpet Patella caerulea (Linnaeus, 1758).</title>
        <authorList>
            <person name="Anh-Thu Weber A."/>
            <person name="Halstead-Nussloch G."/>
        </authorList>
    </citation>
    <scope>NUCLEOTIDE SEQUENCE [LARGE SCALE GENOMIC DNA]</scope>
    <source>
        <strain evidence="7">AATW-2023a</strain>
        <tissue evidence="7">Whole specimen</tissue>
    </source>
</reference>
<protein>
    <recommendedName>
        <fullName evidence="6">RING-type domain-containing protein</fullName>
    </recommendedName>
</protein>
<organism evidence="7 8">
    <name type="scientific">Patella caerulea</name>
    <name type="common">Rayed Mediterranean limpet</name>
    <dbReference type="NCBI Taxonomy" id="87958"/>
    <lineage>
        <taxon>Eukaryota</taxon>
        <taxon>Metazoa</taxon>
        <taxon>Spiralia</taxon>
        <taxon>Lophotrochozoa</taxon>
        <taxon>Mollusca</taxon>
        <taxon>Gastropoda</taxon>
        <taxon>Patellogastropoda</taxon>
        <taxon>Patelloidea</taxon>
        <taxon>Patellidae</taxon>
        <taxon>Patella</taxon>
    </lineage>
</organism>
<dbReference type="InterPro" id="IPR001841">
    <property type="entry name" value="Znf_RING"/>
</dbReference>
<feature type="region of interest" description="Disordered" evidence="5">
    <location>
        <begin position="191"/>
        <end position="228"/>
    </location>
</feature>
<feature type="compositionally biased region" description="Basic and acidic residues" evidence="5">
    <location>
        <begin position="191"/>
        <end position="200"/>
    </location>
</feature>
<keyword evidence="8" id="KW-1185">Reference proteome</keyword>
<keyword evidence="4" id="KW-0175">Coiled coil</keyword>
<dbReference type="PANTHER" id="PTHR13459">
    <property type="entry name" value="E3 UBIQUITIN-PROTEIN LIGASE RNF220 ISOFORM X1"/>
    <property type="match status" value="1"/>
</dbReference>
<feature type="region of interest" description="Disordered" evidence="5">
    <location>
        <begin position="50"/>
        <end position="156"/>
    </location>
</feature>
<evidence type="ECO:0000313" key="8">
    <source>
        <dbReference type="Proteomes" id="UP001347796"/>
    </source>
</evidence>
<keyword evidence="2" id="KW-0862">Zinc</keyword>
<accession>A0AAN8JPM4</accession>
<evidence type="ECO:0000256" key="2">
    <source>
        <dbReference type="ARBA" id="ARBA00022833"/>
    </source>
</evidence>
<keyword evidence="1 3" id="KW-0863">Zinc-finger</keyword>
<comment type="caution">
    <text evidence="7">The sequence shown here is derived from an EMBL/GenBank/DDBJ whole genome shotgun (WGS) entry which is preliminary data.</text>
</comment>
<dbReference type="GO" id="GO:0016567">
    <property type="term" value="P:protein ubiquitination"/>
    <property type="evidence" value="ECO:0007669"/>
    <property type="project" value="TreeGrafter"/>
</dbReference>
<dbReference type="Gene3D" id="3.30.160.60">
    <property type="entry name" value="Classic Zinc Finger"/>
    <property type="match status" value="1"/>
</dbReference>
<sequence>MDKDLSSPFGTAPFTMYRPGDPFAPPLYAPMPPFVRPTFERGINLISSQGGGAFRPLGQSSEGMPEYQSAFTPAKKTKLDEAGTSSYNRIDSPDSRTNSPDIKTSLSCTVKDERPSSISSAGYDTNSENLSENGDIYDRGTPDSEGRSLRKQRKKSVLDGQAPCCPICGLTLRHSDVESHFNLEIEKLEKLSRGGRKSRDTTPQGRKSLPSPSGCRKGKDSPSPEVISQARFETYLRIRCNRQARLSSRCRNRKKKPGEDGVVKETSCPICNEKLTGTSDDLNSHVELCLKRRGDLEDEPVDVEGDGDQYEEYTWAGQTRVRATSLLEGGYAGSGFLTSSSRKLSDEDGDLNVDVDDSEQYGTPQYSEVDIVPLRADEPNENQERLALRGALLGNCSKDMDQAPVYNNTGVYKSNHQLSTSNHNNDIDSNFSSSQELIEALKAKLKDKEDQKNKQKCLICMDAYKEPLASIQCWHVHCESCWLQTLGAKKLCPQCNTITSSSDLRRIFL</sequence>
<gene>
    <name evidence="7" type="ORF">SNE40_012308</name>
</gene>
<dbReference type="Pfam" id="PF13923">
    <property type="entry name" value="zf-C3HC4_2"/>
    <property type="match status" value="1"/>
</dbReference>
<feature type="domain" description="RING-type" evidence="6">
    <location>
        <begin position="457"/>
        <end position="496"/>
    </location>
</feature>
<feature type="coiled-coil region" evidence="4">
    <location>
        <begin position="431"/>
        <end position="458"/>
    </location>
</feature>
<dbReference type="InterPro" id="IPR052443">
    <property type="entry name" value="E3_ubiq-ligase_RNF220-like"/>
</dbReference>
<dbReference type="GO" id="GO:0061630">
    <property type="term" value="F:ubiquitin protein ligase activity"/>
    <property type="evidence" value="ECO:0007669"/>
    <property type="project" value="TreeGrafter"/>
</dbReference>
<dbReference type="Gene3D" id="3.30.40.10">
    <property type="entry name" value="Zinc/RING finger domain, C3HC4 (zinc finger)"/>
    <property type="match status" value="1"/>
</dbReference>
<dbReference type="Proteomes" id="UP001347796">
    <property type="component" value="Unassembled WGS sequence"/>
</dbReference>
<dbReference type="AlphaFoldDB" id="A0AAN8JPM4"/>
<proteinExistence type="predicted"/>
<evidence type="ECO:0000256" key="5">
    <source>
        <dbReference type="SAM" id="MobiDB-lite"/>
    </source>
</evidence>
<dbReference type="CDD" id="cd16563">
    <property type="entry name" value="RING-HC_RNF220"/>
    <property type="match status" value="1"/>
</dbReference>
<name>A0AAN8JPM4_PATCE</name>
<evidence type="ECO:0000259" key="6">
    <source>
        <dbReference type="PROSITE" id="PS50089"/>
    </source>
</evidence>
<evidence type="ECO:0000256" key="1">
    <source>
        <dbReference type="ARBA" id="ARBA00022771"/>
    </source>
</evidence>
<feature type="compositionally biased region" description="Basic and acidic residues" evidence="5">
    <location>
        <begin position="136"/>
        <end position="148"/>
    </location>
</feature>
<feature type="compositionally biased region" description="Polar residues" evidence="5">
    <location>
        <begin position="116"/>
        <end position="132"/>
    </location>
</feature>